<dbReference type="AlphaFoldDB" id="A0A3B0R4Z9"/>
<proteinExistence type="predicted"/>
<dbReference type="CDD" id="cd00564">
    <property type="entry name" value="TMP_TenI"/>
    <property type="match status" value="1"/>
</dbReference>
<dbReference type="InterPro" id="IPR013785">
    <property type="entry name" value="Aldolase_TIM"/>
</dbReference>
<dbReference type="Gene3D" id="3.20.20.70">
    <property type="entry name" value="Aldolase class I"/>
    <property type="match status" value="1"/>
</dbReference>
<reference evidence="4" key="1">
    <citation type="submission" date="2018-06" db="EMBL/GenBank/DDBJ databases">
        <authorList>
            <person name="Zhirakovskaya E."/>
        </authorList>
    </citation>
    <scope>NUCLEOTIDE SEQUENCE</scope>
</reference>
<evidence type="ECO:0000313" key="4">
    <source>
        <dbReference type="EMBL" id="VAV88320.1"/>
    </source>
</evidence>
<dbReference type="PANTHER" id="PTHR20857:SF15">
    <property type="entry name" value="THIAMINE-PHOSPHATE SYNTHASE"/>
    <property type="match status" value="1"/>
</dbReference>
<accession>A0A3B0R4Z9</accession>
<evidence type="ECO:0000259" key="3">
    <source>
        <dbReference type="Pfam" id="PF02581"/>
    </source>
</evidence>
<dbReference type="SUPFAM" id="SSF51391">
    <property type="entry name" value="Thiamin phosphate synthase"/>
    <property type="match status" value="1"/>
</dbReference>
<sequence>MIESKYTAFATIAQTVNAPGFVRCVKGVARPRLYVFTDPVRNPDVVALAKVLPAKTALVYRHFGASERYQLAEQAAQICQTRNVVFILGADVALAQTIGADGVHLPETMIRHLPLIRAKTRFGLISAAAHSISAANTALGLGADQVVLSPVFASFSPSAGQPMGKSGFALATKTIAGPVIALGGINHSNVKKLRGICAGIALVSGVETKT</sequence>
<dbReference type="GO" id="GO:0009228">
    <property type="term" value="P:thiamine biosynthetic process"/>
    <property type="evidence" value="ECO:0007669"/>
    <property type="project" value="UniProtKB-KW"/>
</dbReference>
<dbReference type="GO" id="GO:0004789">
    <property type="term" value="F:thiamine-phosphate diphosphorylase activity"/>
    <property type="evidence" value="ECO:0007669"/>
    <property type="project" value="UniProtKB-EC"/>
</dbReference>
<protein>
    <submittedName>
        <fullName evidence="4">Thiamin-phosphate pyrophosphorylase</fullName>
        <ecNumber evidence="4">2.5.1.3</ecNumber>
    </submittedName>
</protein>
<organism evidence="4">
    <name type="scientific">hydrothermal vent metagenome</name>
    <dbReference type="NCBI Taxonomy" id="652676"/>
    <lineage>
        <taxon>unclassified sequences</taxon>
        <taxon>metagenomes</taxon>
        <taxon>ecological metagenomes</taxon>
    </lineage>
</organism>
<dbReference type="GO" id="GO:0005737">
    <property type="term" value="C:cytoplasm"/>
    <property type="evidence" value="ECO:0007669"/>
    <property type="project" value="TreeGrafter"/>
</dbReference>
<dbReference type="Pfam" id="PF02581">
    <property type="entry name" value="TMP-TENI"/>
    <property type="match status" value="1"/>
</dbReference>
<feature type="domain" description="Thiamine phosphate synthase/TenI" evidence="3">
    <location>
        <begin position="43"/>
        <end position="206"/>
    </location>
</feature>
<dbReference type="InterPro" id="IPR036206">
    <property type="entry name" value="ThiamineP_synth_sf"/>
</dbReference>
<evidence type="ECO:0000256" key="2">
    <source>
        <dbReference type="ARBA" id="ARBA00022977"/>
    </source>
</evidence>
<keyword evidence="2" id="KW-0784">Thiamine biosynthesis</keyword>
<dbReference type="EMBL" id="UOEE01000061">
    <property type="protein sequence ID" value="VAV88320.1"/>
    <property type="molecule type" value="Genomic_DNA"/>
</dbReference>
<keyword evidence="4" id="KW-0808">Transferase</keyword>
<name>A0A3B0R4Z9_9ZZZZ</name>
<dbReference type="InterPro" id="IPR022998">
    <property type="entry name" value="ThiamineP_synth_TenI"/>
</dbReference>
<evidence type="ECO:0000256" key="1">
    <source>
        <dbReference type="ARBA" id="ARBA00004948"/>
    </source>
</evidence>
<comment type="pathway">
    <text evidence="1">Cofactor biosynthesis; thiamine diphosphate biosynthesis.</text>
</comment>
<gene>
    <name evidence="4" type="ORF">MNBD_ALPHA06-455</name>
</gene>
<dbReference type="PANTHER" id="PTHR20857">
    <property type="entry name" value="THIAMINE-PHOSPHATE PYROPHOSPHORYLASE"/>
    <property type="match status" value="1"/>
</dbReference>
<dbReference type="EC" id="2.5.1.3" evidence="4"/>